<dbReference type="EMBL" id="GBXM01006562">
    <property type="protein sequence ID" value="JAI02016.1"/>
    <property type="molecule type" value="Transcribed_RNA"/>
</dbReference>
<sequence length="27" mass="3057">MLISLVTFTSCTSPRTEKQCYTQDSNC</sequence>
<name>A0A0E9XJZ5_ANGAN</name>
<organism evidence="1">
    <name type="scientific">Anguilla anguilla</name>
    <name type="common">European freshwater eel</name>
    <name type="synonym">Muraena anguilla</name>
    <dbReference type="NCBI Taxonomy" id="7936"/>
    <lineage>
        <taxon>Eukaryota</taxon>
        <taxon>Metazoa</taxon>
        <taxon>Chordata</taxon>
        <taxon>Craniata</taxon>
        <taxon>Vertebrata</taxon>
        <taxon>Euteleostomi</taxon>
        <taxon>Actinopterygii</taxon>
        <taxon>Neopterygii</taxon>
        <taxon>Teleostei</taxon>
        <taxon>Anguilliformes</taxon>
        <taxon>Anguillidae</taxon>
        <taxon>Anguilla</taxon>
    </lineage>
</organism>
<reference evidence="1" key="2">
    <citation type="journal article" date="2015" name="Fish Shellfish Immunol.">
        <title>Early steps in the European eel (Anguilla anguilla)-Vibrio vulnificus interaction in the gills: Role of the RtxA13 toxin.</title>
        <authorList>
            <person name="Callol A."/>
            <person name="Pajuelo D."/>
            <person name="Ebbesson L."/>
            <person name="Teles M."/>
            <person name="MacKenzie S."/>
            <person name="Amaro C."/>
        </authorList>
    </citation>
    <scope>NUCLEOTIDE SEQUENCE</scope>
</reference>
<evidence type="ECO:0000313" key="1">
    <source>
        <dbReference type="EMBL" id="JAI02014.1"/>
    </source>
</evidence>
<dbReference type="EMBL" id="GBXM01006564">
    <property type="protein sequence ID" value="JAI02014.1"/>
    <property type="molecule type" value="Transcribed_RNA"/>
</dbReference>
<reference evidence="1" key="1">
    <citation type="submission" date="2014-11" db="EMBL/GenBank/DDBJ databases">
        <authorList>
            <person name="Amaro Gonzalez C."/>
        </authorList>
    </citation>
    <scope>NUCLEOTIDE SEQUENCE</scope>
</reference>
<accession>A0A0E9XJZ5</accession>
<proteinExistence type="predicted"/>
<dbReference type="AlphaFoldDB" id="A0A0E9XJZ5"/>
<protein>
    <submittedName>
        <fullName evidence="1">Uncharacterized protein</fullName>
    </submittedName>
</protein>